<comment type="similarity">
    <text evidence="2">Belongs to the resistance-nodulation-cell division (RND) (TC 2.A.6) family.</text>
</comment>
<dbReference type="Gene3D" id="1.20.1640.10">
    <property type="entry name" value="Multidrug efflux transporter AcrB transmembrane domain"/>
    <property type="match status" value="2"/>
</dbReference>
<dbReference type="GO" id="GO:0042910">
    <property type="term" value="F:xenobiotic transmembrane transporter activity"/>
    <property type="evidence" value="ECO:0007669"/>
    <property type="project" value="TreeGrafter"/>
</dbReference>
<dbReference type="PANTHER" id="PTHR32063:SF12">
    <property type="entry name" value="CATION EFFLUX SYSTEM PROTEIN"/>
    <property type="match status" value="1"/>
</dbReference>
<evidence type="ECO:0000256" key="8">
    <source>
        <dbReference type="SAM" id="Phobius"/>
    </source>
</evidence>
<dbReference type="PANTHER" id="PTHR32063">
    <property type="match status" value="1"/>
</dbReference>
<dbReference type="Gene3D" id="3.30.70.1430">
    <property type="entry name" value="Multidrug efflux transporter AcrB pore domain"/>
    <property type="match status" value="2"/>
</dbReference>
<evidence type="ECO:0000313" key="10">
    <source>
        <dbReference type="Proteomes" id="UP000274358"/>
    </source>
</evidence>
<dbReference type="SUPFAM" id="SSF82714">
    <property type="entry name" value="Multidrug efflux transporter AcrB TolC docking domain, DN and DC subdomains"/>
    <property type="match status" value="2"/>
</dbReference>
<dbReference type="Pfam" id="PF00873">
    <property type="entry name" value="ACR_tran"/>
    <property type="match status" value="1"/>
</dbReference>
<evidence type="ECO:0000256" key="4">
    <source>
        <dbReference type="ARBA" id="ARBA00022475"/>
    </source>
</evidence>
<comment type="caution">
    <text evidence="9">The sequence shown here is derived from an EMBL/GenBank/DDBJ whole genome shotgun (WGS) entry which is preliminary data.</text>
</comment>
<keyword evidence="3" id="KW-0813">Transport</keyword>
<feature type="transmembrane region" description="Helical" evidence="8">
    <location>
        <begin position="462"/>
        <end position="483"/>
    </location>
</feature>
<feature type="transmembrane region" description="Helical" evidence="8">
    <location>
        <begin position="944"/>
        <end position="970"/>
    </location>
</feature>
<keyword evidence="7 8" id="KW-0472">Membrane</keyword>
<feature type="transmembrane region" description="Helical" evidence="8">
    <location>
        <begin position="550"/>
        <end position="569"/>
    </location>
</feature>
<dbReference type="RefSeq" id="WP_126686747.1">
    <property type="nucleotide sequence ID" value="NZ_RYYV01000025.1"/>
</dbReference>
<dbReference type="Gene3D" id="3.30.2090.10">
    <property type="entry name" value="Multidrug efflux transporter AcrB TolC docking domain, DN and DC subdomains"/>
    <property type="match status" value="2"/>
</dbReference>
<dbReference type="GO" id="GO:0008324">
    <property type="term" value="F:monoatomic cation transmembrane transporter activity"/>
    <property type="evidence" value="ECO:0007669"/>
    <property type="project" value="InterPro"/>
</dbReference>
<feature type="transmembrane region" description="Helical" evidence="8">
    <location>
        <begin position="916"/>
        <end position="938"/>
    </location>
</feature>
<dbReference type="AlphaFoldDB" id="A0A432M0M1"/>
<comment type="subcellular location">
    <subcellularLocation>
        <location evidence="1">Cell membrane</location>
        <topology evidence="1">Multi-pass membrane protein</topology>
    </subcellularLocation>
</comment>
<dbReference type="NCBIfam" id="TIGR00914">
    <property type="entry name" value="2A0601"/>
    <property type="match status" value="1"/>
</dbReference>
<protein>
    <submittedName>
        <fullName evidence="9">Efflux RND transporter permease subunit</fullName>
    </submittedName>
</protein>
<keyword evidence="4" id="KW-1003">Cell membrane</keyword>
<organism evidence="9 10">
    <name type="scientific">Dyella choica</name>
    <dbReference type="NCBI Taxonomy" id="1927959"/>
    <lineage>
        <taxon>Bacteria</taxon>
        <taxon>Pseudomonadati</taxon>
        <taxon>Pseudomonadota</taxon>
        <taxon>Gammaproteobacteria</taxon>
        <taxon>Lysobacterales</taxon>
        <taxon>Rhodanobacteraceae</taxon>
        <taxon>Dyella</taxon>
    </lineage>
</organism>
<feature type="transmembrane region" description="Helical" evidence="8">
    <location>
        <begin position="890"/>
        <end position="909"/>
    </location>
</feature>
<evidence type="ECO:0000256" key="7">
    <source>
        <dbReference type="ARBA" id="ARBA00023136"/>
    </source>
</evidence>
<dbReference type="InterPro" id="IPR001036">
    <property type="entry name" value="Acrflvin-R"/>
</dbReference>
<dbReference type="PRINTS" id="PR00702">
    <property type="entry name" value="ACRIFLAVINRP"/>
</dbReference>
<dbReference type="OrthoDB" id="9758757at2"/>
<feature type="transmembrane region" description="Helical" evidence="8">
    <location>
        <begin position="495"/>
        <end position="518"/>
    </location>
</feature>
<keyword evidence="10" id="KW-1185">Reference proteome</keyword>
<dbReference type="EMBL" id="RYYV01000025">
    <property type="protein sequence ID" value="RUL70282.1"/>
    <property type="molecule type" value="Genomic_DNA"/>
</dbReference>
<name>A0A432M0M1_9GAMM</name>
<feature type="transmembrane region" description="Helical" evidence="8">
    <location>
        <begin position="362"/>
        <end position="381"/>
    </location>
</feature>
<proteinExistence type="inferred from homology"/>
<evidence type="ECO:0000256" key="3">
    <source>
        <dbReference type="ARBA" id="ARBA00022448"/>
    </source>
</evidence>
<evidence type="ECO:0000256" key="5">
    <source>
        <dbReference type="ARBA" id="ARBA00022692"/>
    </source>
</evidence>
<sequence length="1066" mass="115653">MLRGIIAFALSRRSVVIMALLAFFAAGLMAYSRLNIEAYPNPAPVVLEITAQAPGLSAEEMERLYTRPMELGVATTPGVDNIRSTSFYGLAFVRVTFKYGVDYNFAYTRTAINLQQNVSLPNSVQPQIQASSLVGEIFRYQLVGPPHYGLTNLRTLQDWVVSHRLLSVPGVGQVVTWGGTTKEYHVDVDMPKLQGYKLTLPQLTAALGNANQNVGGRTINLGQQSVNVRGVGLISDTDDIKHVVLSESNGTPVLVQNVASVSVGTAPRLGQGGRDNQSDVVTGIVVMNPTERTNEVITRVQAEVERLNLDGTLPPGVKVVPFYDRSTLVAVTTHTVLHNLVFGCLLVFLIQWIFLGDLRSALIVSANIPVALFFSIIILVLCGDSANLLSVGAVDFGIIVDSAVIMIENIFRNLQKGEQERKELLHYYAESQGGAGPTGPGSHGWTDRIRMLYVSAMQVDRAVLFSSVITVAAFIPLFTMQGVEGQIFNPMARTYAYALSGALIATFTITPVLASLMLPKHVKEVETIFVRAIRHLYSPVLRWALRRRKLTVALGLCFLLLAGLLLPRIGTEFLPALEEGNLWIRASMPPTISLEAGMQKVDRMRHIIESHPEVITVVSQHGRPDDGSDAAGFYNVELFVPLKPESDWPSGDSKAKLVACLQQEFNAEFPGVSFNFSQYIQDNVEEALSGVKGANAVKILGPDLGKLEQLADEVMHQMQQVRGVQDLGVFHVLGQPNLNITVDRAKAARYGLNTGDVNTVIQAALAGTQATTVQEGEKQFALVVRLSAPYRSNIDAIGNVMVGYTNSAGNTAYVPLRELANISLDTGASYIYHERNERYIPVKFSVRGRDLGSTVEEAQQRIAENVKLPSGYHLAWAGEFSDMQAAKQRLAVVLPIAIGLILALLFTLFNSLRDSLLTLAAIPFSIAGGIIALALSGLNLSVSAAIGFVSLFGVSVMNGILVITYFNHLLFEGRPPVEAMYLAAEQRMRPMLMTALSACIGLFPAAISHGIGSQVQRPLATVVVGGMLLGPIMLLIVAPALQVLVVEWSQARRARRRLADEEGGKA</sequence>
<dbReference type="GO" id="GO:0005886">
    <property type="term" value="C:plasma membrane"/>
    <property type="evidence" value="ECO:0007669"/>
    <property type="project" value="UniProtKB-SubCell"/>
</dbReference>
<evidence type="ECO:0000256" key="2">
    <source>
        <dbReference type="ARBA" id="ARBA00010942"/>
    </source>
</evidence>
<accession>A0A432M0M1</accession>
<dbReference type="Gene3D" id="3.30.70.1320">
    <property type="entry name" value="Multidrug efflux transporter AcrB pore domain like"/>
    <property type="match status" value="1"/>
</dbReference>
<evidence type="ECO:0000313" key="9">
    <source>
        <dbReference type="EMBL" id="RUL70282.1"/>
    </source>
</evidence>
<gene>
    <name evidence="9" type="ORF">EKH80_20950</name>
</gene>
<keyword evidence="6 8" id="KW-1133">Transmembrane helix</keyword>
<dbReference type="Gene3D" id="3.30.70.1440">
    <property type="entry name" value="Multidrug efflux transporter AcrB pore domain"/>
    <property type="match status" value="1"/>
</dbReference>
<reference evidence="9 10" key="1">
    <citation type="submission" date="2018-12" db="EMBL/GenBank/DDBJ databases">
        <title>Dyella dinghuensis sp. nov. DHOA06 and Dyella choica sp. nov. 4M-K27, isolated from forest soil.</title>
        <authorList>
            <person name="Qiu L.-H."/>
            <person name="Gao Z.-H."/>
        </authorList>
    </citation>
    <scope>NUCLEOTIDE SEQUENCE [LARGE SCALE GENOMIC DNA]</scope>
    <source>
        <strain evidence="9 10">4M-K27</strain>
    </source>
</reference>
<feature type="transmembrane region" description="Helical" evidence="8">
    <location>
        <begin position="991"/>
        <end position="1011"/>
    </location>
</feature>
<dbReference type="SUPFAM" id="SSF82693">
    <property type="entry name" value="Multidrug efflux transporter AcrB pore domain, PN1, PN2, PC1 and PC2 subdomains"/>
    <property type="match status" value="3"/>
</dbReference>
<feature type="transmembrane region" description="Helical" evidence="8">
    <location>
        <begin position="336"/>
        <end position="355"/>
    </location>
</feature>
<evidence type="ECO:0000256" key="6">
    <source>
        <dbReference type="ARBA" id="ARBA00022989"/>
    </source>
</evidence>
<evidence type="ECO:0000256" key="1">
    <source>
        <dbReference type="ARBA" id="ARBA00004651"/>
    </source>
</evidence>
<keyword evidence="5 8" id="KW-0812">Transmembrane</keyword>
<dbReference type="InterPro" id="IPR027463">
    <property type="entry name" value="AcrB_DN_DC_subdom"/>
</dbReference>
<dbReference type="SUPFAM" id="SSF82866">
    <property type="entry name" value="Multidrug efflux transporter AcrB transmembrane domain"/>
    <property type="match status" value="2"/>
</dbReference>
<dbReference type="InterPro" id="IPR004763">
    <property type="entry name" value="CusA-like"/>
</dbReference>
<dbReference type="Proteomes" id="UP000274358">
    <property type="component" value="Unassembled WGS sequence"/>
</dbReference>
<feature type="transmembrane region" description="Helical" evidence="8">
    <location>
        <begin position="1023"/>
        <end position="1046"/>
    </location>
</feature>